<dbReference type="Proteomes" id="UP000674938">
    <property type="component" value="Unassembled WGS sequence"/>
</dbReference>
<keyword evidence="3" id="KW-0547">Nucleotide-binding</keyword>
<protein>
    <recommendedName>
        <fullName evidence="5">ABC-type quaternary amine transporter</fullName>
        <ecNumber evidence="5">7.6.2.9</ecNumber>
    </recommendedName>
</protein>
<dbReference type="InterPro" id="IPR003593">
    <property type="entry name" value="AAA+_ATPase"/>
</dbReference>
<dbReference type="InterPro" id="IPR027417">
    <property type="entry name" value="P-loop_NTPase"/>
</dbReference>
<evidence type="ECO:0000256" key="4">
    <source>
        <dbReference type="ARBA" id="ARBA00022840"/>
    </source>
</evidence>
<dbReference type="FunFam" id="3.40.50.300:FF:000425">
    <property type="entry name" value="Probable ABC transporter, ATP-binding subunit"/>
    <property type="match status" value="1"/>
</dbReference>
<dbReference type="EC" id="7.6.2.9" evidence="5"/>
<dbReference type="SUPFAM" id="SSF52540">
    <property type="entry name" value="P-loop containing nucleoside triphosphate hydrolases"/>
    <property type="match status" value="1"/>
</dbReference>
<keyword evidence="4 7" id="KW-0067">ATP-binding</keyword>
<accession>A0A940P725</accession>
<feature type="domain" description="ABC transporter" evidence="6">
    <location>
        <begin position="2"/>
        <end position="236"/>
    </location>
</feature>
<evidence type="ECO:0000256" key="5">
    <source>
        <dbReference type="ARBA" id="ARBA00066388"/>
    </source>
</evidence>
<keyword evidence="2" id="KW-0813">Transport</keyword>
<comment type="similarity">
    <text evidence="1">Belongs to the ABC transporter superfamily.</text>
</comment>
<keyword evidence="8" id="KW-1185">Reference proteome</keyword>
<dbReference type="PANTHER" id="PTHR43117">
    <property type="entry name" value="OSMOPROTECTANT IMPORT ATP-BINDING PROTEIN OSMV"/>
    <property type="match status" value="1"/>
</dbReference>
<proteinExistence type="inferred from homology"/>
<evidence type="ECO:0000259" key="6">
    <source>
        <dbReference type="PROSITE" id="PS50893"/>
    </source>
</evidence>
<dbReference type="InterPro" id="IPR046342">
    <property type="entry name" value="CBS_dom_sf"/>
</dbReference>
<dbReference type="PANTHER" id="PTHR43117:SF4">
    <property type="entry name" value="OSMOPROTECTANT IMPORT ATP-BINDING PROTEIN OSMV"/>
    <property type="match status" value="1"/>
</dbReference>
<dbReference type="GO" id="GO:0015418">
    <property type="term" value="F:ABC-type quaternary ammonium compound transporting activity"/>
    <property type="evidence" value="ECO:0007669"/>
    <property type="project" value="UniProtKB-EC"/>
</dbReference>
<dbReference type="Gene3D" id="3.40.50.300">
    <property type="entry name" value="P-loop containing nucleotide triphosphate hydrolases"/>
    <property type="match status" value="1"/>
</dbReference>
<evidence type="ECO:0000256" key="1">
    <source>
        <dbReference type="ARBA" id="ARBA00005417"/>
    </source>
</evidence>
<dbReference type="PROSITE" id="PS50893">
    <property type="entry name" value="ABC_TRANSPORTER_2"/>
    <property type="match status" value="1"/>
</dbReference>
<dbReference type="InterPro" id="IPR003439">
    <property type="entry name" value="ABC_transporter-like_ATP-bd"/>
</dbReference>
<comment type="caution">
    <text evidence="7">The sequence shown here is derived from an EMBL/GenBank/DDBJ whole genome shotgun (WGS) entry which is preliminary data.</text>
</comment>
<dbReference type="RefSeq" id="WP_209529909.1">
    <property type="nucleotide sequence ID" value="NZ_JAEEGA010000011.1"/>
</dbReference>
<gene>
    <name evidence="7" type="ORF">I6N95_16370</name>
</gene>
<sequence length="323" mass="36639">MLEFKNVSKRYQQQTVLDNISLTVEEGEFFVLVGPSGSGKTTTLKMINRLIDPSEGHIYLHQKKLSDYNIRELRQSIGYVLQQIALFPNLTVQENIELIPELKKWPRLKREERARELLALVNLEPDTYLKRKPAELSGGEQQRVGILRAIAAKPDVILMDEPFSALDPIARQQLQSLIKEIHQEIKSTIVFVTHDMKEAIALGDRICLMRNGKIVQIDTPEMIQQHPENDFVAEFFKQEQSQVEGELSGLTVADVLAFSQNPLVHQEETVSVSPDTALVDLIELIQAHRVVSVVEHRQVLGTISNDDLLHFLQLRLKGGDADE</sequence>
<dbReference type="EMBL" id="JAEEGA010000011">
    <property type="protein sequence ID" value="MBP1042592.1"/>
    <property type="molecule type" value="Genomic_DNA"/>
</dbReference>
<evidence type="ECO:0000256" key="2">
    <source>
        <dbReference type="ARBA" id="ARBA00022448"/>
    </source>
</evidence>
<evidence type="ECO:0000313" key="8">
    <source>
        <dbReference type="Proteomes" id="UP000674938"/>
    </source>
</evidence>
<dbReference type="AlphaFoldDB" id="A0A940P725"/>
<dbReference type="Pfam" id="PF00005">
    <property type="entry name" value="ABC_tran"/>
    <property type="match status" value="1"/>
</dbReference>
<dbReference type="SUPFAM" id="SSF54631">
    <property type="entry name" value="CBS-domain pair"/>
    <property type="match status" value="1"/>
</dbReference>
<dbReference type="PROSITE" id="PS00211">
    <property type="entry name" value="ABC_TRANSPORTER_1"/>
    <property type="match status" value="1"/>
</dbReference>
<name>A0A940P725_9ENTE</name>
<organism evidence="7 8">
    <name type="scientific">Vagococcus allomyrinae</name>
    <dbReference type="NCBI Taxonomy" id="2794353"/>
    <lineage>
        <taxon>Bacteria</taxon>
        <taxon>Bacillati</taxon>
        <taxon>Bacillota</taxon>
        <taxon>Bacilli</taxon>
        <taxon>Lactobacillales</taxon>
        <taxon>Enterococcaceae</taxon>
        <taxon>Vagococcus</taxon>
    </lineage>
</organism>
<dbReference type="GO" id="GO:0005524">
    <property type="term" value="F:ATP binding"/>
    <property type="evidence" value="ECO:0007669"/>
    <property type="project" value="UniProtKB-KW"/>
</dbReference>
<evidence type="ECO:0000313" key="7">
    <source>
        <dbReference type="EMBL" id="MBP1042592.1"/>
    </source>
</evidence>
<dbReference type="InterPro" id="IPR017871">
    <property type="entry name" value="ABC_transporter-like_CS"/>
</dbReference>
<dbReference type="SMART" id="SM00382">
    <property type="entry name" value="AAA"/>
    <property type="match status" value="1"/>
</dbReference>
<reference evidence="7" key="1">
    <citation type="submission" date="2020-12" db="EMBL/GenBank/DDBJ databases">
        <title>Vagococcus allomyrinae sp. nov. and Enterococcus lavae sp. nov., isolated from the larvae of Allomyrina dichotoma.</title>
        <authorList>
            <person name="Lee S.D."/>
        </authorList>
    </citation>
    <scope>NUCLEOTIDE SEQUENCE</scope>
    <source>
        <strain evidence="7">BWB3-3</strain>
    </source>
</reference>
<evidence type="ECO:0000256" key="3">
    <source>
        <dbReference type="ARBA" id="ARBA00022741"/>
    </source>
</evidence>
<dbReference type="GO" id="GO:0016887">
    <property type="term" value="F:ATP hydrolysis activity"/>
    <property type="evidence" value="ECO:0007669"/>
    <property type="project" value="InterPro"/>
</dbReference>